<evidence type="ECO:0000256" key="1">
    <source>
        <dbReference type="ARBA" id="ARBA00001974"/>
    </source>
</evidence>
<evidence type="ECO:0000313" key="7">
    <source>
        <dbReference type="EMBL" id="KAF6019190.1"/>
    </source>
</evidence>
<dbReference type="InterPro" id="IPR006076">
    <property type="entry name" value="FAD-dep_OxRdtase"/>
</dbReference>
<dbReference type="Gene3D" id="3.30.9.10">
    <property type="entry name" value="D-Amino Acid Oxidase, subunit A, domain 2"/>
    <property type="match status" value="1"/>
</dbReference>
<proteinExistence type="inferred from homology"/>
<comment type="caution">
    <text evidence="7">The sequence shown here is derived from an EMBL/GenBank/DDBJ whole genome shotgun (WGS) entry which is preliminary data.</text>
</comment>
<evidence type="ECO:0000256" key="5">
    <source>
        <dbReference type="ARBA" id="ARBA00023002"/>
    </source>
</evidence>
<dbReference type="GO" id="GO:0008115">
    <property type="term" value="F:sarcosine oxidase activity"/>
    <property type="evidence" value="ECO:0007669"/>
    <property type="project" value="TreeGrafter"/>
</dbReference>
<evidence type="ECO:0000259" key="6">
    <source>
        <dbReference type="Pfam" id="PF01266"/>
    </source>
</evidence>
<keyword evidence="8" id="KW-1185">Reference proteome</keyword>
<dbReference type="Pfam" id="PF01266">
    <property type="entry name" value="DAO"/>
    <property type="match status" value="1"/>
</dbReference>
<feature type="domain" description="FAD dependent oxidoreductase" evidence="6">
    <location>
        <begin position="3"/>
        <end position="356"/>
    </location>
</feature>
<gene>
    <name evidence="7" type="ORF">EB796_022493</name>
</gene>
<accession>A0A7J7IZ90</accession>
<comment type="similarity">
    <text evidence="2">Belongs to the MSOX/MTOX family.</text>
</comment>
<evidence type="ECO:0000256" key="2">
    <source>
        <dbReference type="ARBA" id="ARBA00010989"/>
    </source>
</evidence>
<dbReference type="SUPFAM" id="SSF51905">
    <property type="entry name" value="FAD/NAD(P)-binding domain"/>
    <property type="match status" value="1"/>
</dbReference>
<organism evidence="7 8">
    <name type="scientific">Bugula neritina</name>
    <name type="common">Brown bryozoan</name>
    <name type="synonym">Sertularia neritina</name>
    <dbReference type="NCBI Taxonomy" id="10212"/>
    <lineage>
        <taxon>Eukaryota</taxon>
        <taxon>Metazoa</taxon>
        <taxon>Spiralia</taxon>
        <taxon>Lophotrochozoa</taxon>
        <taxon>Bryozoa</taxon>
        <taxon>Gymnolaemata</taxon>
        <taxon>Cheilostomatida</taxon>
        <taxon>Flustrina</taxon>
        <taxon>Buguloidea</taxon>
        <taxon>Bugulidae</taxon>
        <taxon>Bugula</taxon>
    </lineage>
</organism>
<dbReference type="PANTHER" id="PTHR10961">
    <property type="entry name" value="PEROXISOMAL SARCOSINE OXIDASE"/>
    <property type="match status" value="1"/>
</dbReference>
<dbReference type="AlphaFoldDB" id="A0A7J7IZ90"/>
<name>A0A7J7IZ90_BUGNE</name>
<keyword evidence="4" id="KW-0274">FAD</keyword>
<evidence type="ECO:0000256" key="4">
    <source>
        <dbReference type="ARBA" id="ARBA00022827"/>
    </source>
</evidence>
<comment type="cofactor">
    <cofactor evidence="1">
        <name>FAD</name>
        <dbReference type="ChEBI" id="CHEBI:57692"/>
    </cofactor>
</comment>
<dbReference type="GO" id="GO:0050031">
    <property type="term" value="F:L-pipecolate oxidase activity"/>
    <property type="evidence" value="ECO:0007669"/>
    <property type="project" value="TreeGrafter"/>
</dbReference>
<dbReference type="InterPro" id="IPR045170">
    <property type="entry name" value="MTOX"/>
</dbReference>
<dbReference type="NCBIfam" id="NF008425">
    <property type="entry name" value="PRK11259.1"/>
    <property type="match status" value="1"/>
</dbReference>
<dbReference type="OrthoDB" id="424974at2759"/>
<dbReference type="Gene3D" id="3.50.50.60">
    <property type="entry name" value="FAD/NAD(P)-binding domain"/>
    <property type="match status" value="1"/>
</dbReference>
<keyword evidence="3" id="KW-0285">Flavoprotein</keyword>
<dbReference type="EMBL" id="VXIV02003250">
    <property type="protein sequence ID" value="KAF6019190.1"/>
    <property type="molecule type" value="Genomic_DNA"/>
</dbReference>
<dbReference type="GO" id="GO:0050660">
    <property type="term" value="F:flavin adenine dinucleotide binding"/>
    <property type="evidence" value="ECO:0007669"/>
    <property type="project" value="InterPro"/>
</dbReference>
<keyword evidence="5" id="KW-0560">Oxidoreductase</keyword>
<dbReference type="SUPFAM" id="SSF54373">
    <property type="entry name" value="FAD-linked reductases, C-terminal domain"/>
    <property type="match status" value="1"/>
</dbReference>
<sequence>MYDYIVIGAGVMGSSTAYALAKEGKKVLLLEQFPIPHTRGSSHGASRITRTAYPEEFNGSIMAVANSMWKDLEKEAKTTLFKHTGLLCTTSTLHKELVDTQKTLQRYNTGPVPIIDSAEISKRYPLMSYPKEEKACFDSSAGILYADKCVMAFQRMFQKRGGEVLDMCKVQHVTPGDVVTVHTDKGDFRAKGLVITCGAWSSEILSDLGISLPLQVMAIQVCYWKARNGVDHSSLPLFISLDEISDIYGMPTSEYDGLMKICLHYGVLCAGPDMRDNTDSKAEAKNLKVLTEFVASTFPYLVPEPAIKERCMYTVTPDNQFIVDHHPIHRNIAFGAGFSGHGFKMAPVIGNMLAELVQGGKPELLVDELRASRFDKKSKL</sequence>
<reference evidence="7" key="1">
    <citation type="submission" date="2020-06" db="EMBL/GenBank/DDBJ databases">
        <title>Draft genome of Bugula neritina, a colonial animal packing powerful symbionts and potential medicines.</title>
        <authorList>
            <person name="Rayko M."/>
        </authorList>
    </citation>
    <scope>NUCLEOTIDE SEQUENCE [LARGE SCALE GENOMIC DNA]</scope>
    <source>
        <strain evidence="7">Kwan_BN1</strain>
    </source>
</reference>
<dbReference type="GO" id="GO:0033514">
    <property type="term" value="P:L-lysine catabolic process to acetyl-CoA via L-pipecolate"/>
    <property type="evidence" value="ECO:0007669"/>
    <property type="project" value="TreeGrafter"/>
</dbReference>
<protein>
    <submittedName>
        <fullName evidence="7">PIPOX</fullName>
    </submittedName>
</protein>
<dbReference type="InterPro" id="IPR036188">
    <property type="entry name" value="FAD/NAD-bd_sf"/>
</dbReference>
<dbReference type="Proteomes" id="UP000593567">
    <property type="component" value="Unassembled WGS sequence"/>
</dbReference>
<evidence type="ECO:0000256" key="3">
    <source>
        <dbReference type="ARBA" id="ARBA00022630"/>
    </source>
</evidence>
<dbReference type="PANTHER" id="PTHR10961:SF46">
    <property type="entry name" value="PEROXISOMAL SARCOSINE OXIDASE"/>
    <property type="match status" value="1"/>
</dbReference>
<dbReference type="GO" id="GO:0005777">
    <property type="term" value="C:peroxisome"/>
    <property type="evidence" value="ECO:0007669"/>
    <property type="project" value="TreeGrafter"/>
</dbReference>
<evidence type="ECO:0000313" key="8">
    <source>
        <dbReference type="Proteomes" id="UP000593567"/>
    </source>
</evidence>